<protein>
    <recommendedName>
        <fullName evidence="4">Ig-like domain-containing protein</fullName>
    </recommendedName>
</protein>
<gene>
    <name evidence="2" type="ORF">ElyMa_002183900</name>
</gene>
<proteinExistence type="predicted"/>
<sequence length="130" mass="14264">SVQISSSSSEVNLYGNNSQVQVTCKVSKDHVSPAPAFSFSVDGPRSQGPQPGTNSSDDNYYQSQFSLSPDVVGQYQVTCRVTITETNTWQDRSTQITFNKSREGALTYSQSLWDCPASPRGQNFKLSLLL</sequence>
<feature type="compositionally biased region" description="Polar residues" evidence="1">
    <location>
        <begin position="47"/>
        <end position="62"/>
    </location>
</feature>
<accession>A0AAV4FQL2</accession>
<keyword evidence="3" id="KW-1185">Reference proteome</keyword>
<reference evidence="2 3" key="1">
    <citation type="journal article" date="2021" name="Elife">
        <title>Chloroplast acquisition without the gene transfer in kleptoplastic sea slugs, Plakobranchus ocellatus.</title>
        <authorList>
            <person name="Maeda T."/>
            <person name="Takahashi S."/>
            <person name="Yoshida T."/>
            <person name="Shimamura S."/>
            <person name="Takaki Y."/>
            <person name="Nagai Y."/>
            <person name="Toyoda A."/>
            <person name="Suzuki Y."/>
            <person name="Arimoto A."/>
            <person name="Ishii H."/>
            <person name="Satoh N."/>
            <person name="Nishiyama T."/>
            <person name="Hasebe M."/>
            <person name="Maruyama T."/>
            <person name="Minagawa J."/>
            <person name="Obokata J."/>
            <person name="Shigenobu S."/>
        </authorList>
    </citation>
    <scope>NUCLEOTIDE SEQUENCE [LARGE SCALE GENOMIC DNA]</scope>
</reference>
<name>A0AAV4FQL2_9GAST</name>
<evidence type="ECO:0008006" key="4">
    <source>
        <dbReference type="Google" id="ProtNLM"/>
    </source>
</evidence>
<evidence type="ECO:0000256" key="1">
    <source>
        <dbReference type="SAM" id="MobiDB-lite"/>
    </source>
</evidence>
<feature type="region of interest" description="Disordered" evidence="1">
    <location>
        <begin position="35"/>
        <end position="62"/>
    </location>
</feature>
<dbReference type="EMBL" id="BMAT01004540">
    <property type="protein sequence ID" value="GFR75286.1"/>
    <property type="molecule type" value="Genomic_DNA"/>
</dbReference>
<dbReference type="AlphaFoldDB" id="A0AAV4FQL2"/>
<evidence type="ECO:0000313" key="3">
    <source>
        <dbReference type="Proteomes" id="UP000762676"/>
    </source>
</evidence>
<dbReference type="Proteomes" id="UP000762676">
    <property type="component" value="Unassembled WGS sequence"/>
</dbReference>
<comment type="caution">
    <text evidence="2">The sequence shown here is derived from an EMBL/GenBank/DDBJ whole genome shotgun (WGS) entry which is preliminary data.</text>
</comment>
<organism evidence="2 3">
    <name type="scientific">Elysia marginata</name>
    <dbReference type="NCBI Taxonomy" id="1093978"/>
    <lineage>
        <taxon>Eukaryota</taxon>
        <taxon>Metazoa</taxon>
        <taxon>Spiralia</taxon>
        <taxon>Lophotrochozoa</taxon>
        <taxon>Mollusca</taxon>
        <taxon>Gastropoda</taxon>
        <taxon>Heterobranchia</taxon>
        <taxon>Euthyneura</taxon>
        <taxon>Panpulmonata</taxon>
        <taxon>Sacoglossa</taxon>
        <taxon>Placobranchoidea</taxon>
        <taxon>Plakobranchidae</taxon>
        <taxon>Elysia</taxon>
    </lineage>
</organism>
<feature type="non-terminal residue" evidence="2">
    <location>
        <position position="1"/>
    </location>
</feature>
<evidence type="ECO:0000313" key="2">
    <source>
        <dbReference type="EMBL" id="GFR75286.1"/>
    </source>
</evidence>